<sequence length="394" mass="45199">MAQQSVEKNPNKAQQFLEYFNKVIVPEASSVEGKRNKIITFFKVWGIIVTGCALLMAIACLNPKHIDFGVFFTIFLPPVVILVLVPLFFVRSLYAISAKKKILPKLLSFWGEFNYVPPINIYTALYGCIKNKTGIGGLLNEIFQDKRSDISIDHNIMSRLLRYENVSFDDKITGRYEDINLELAEFHTYYTTRDSKGNKSKHITFKGVCFSAVMNKSFKGMTAISTSSLDKRRLDRGNKLLIEGDVDLGDLFDAGKKFLKSGFDKQKLIQKTQEFEAAQEAAESAPKCQDVMLEDPEFRDMFNVYSNDQVEARYILTTAFMERFKKMEKSFNGGIKAIFIDNKIYILVDDRKNWFEIPFFKSATDINNYKEFINDFTKLLAIIETLKLNENIGL</sequence>
<dbReference type="InterPro" id="IPR021484">
    <property type="entry name" value="DUF3137"/>
</dbReference>
<reference evidence="2" key="1">
    <citation type="submission" date="2020-10" db="EMBL/GenBank/DDBJ databases">
        <authorList>
            <person name="Gilroy R."/>
        </authorList>
    </citation>
    <scope>NUCLEOTIDE SEQUENCE</scope>
    <source>
        <strain evidence="2">CHK154-7741</strain>
    </source>
</reference>
<name>A0A9D1N053_9CLOT</name>
<keyword evidence="1" id="KW-0812">Transmembrane</keyword>
<feature type="transmembrane region" description="Helical" evidence="1">
    <location>
        <begin position="44"/>
        <end position="62"/>
    </location>
</feature>
<dbReference type="Pfam" id="PF11335">
    <property type="entry name" value="DUF3137"/>
    <property type="match status" value="1"/>
</dbReference>
<protein>
    <submittedName>
        <fullName evidence="2">DUF3137 domain-containing protein</fullName>
    </submittedName>
</protein>
<dbReference type="AlphaFoldDB" id="A0A9D1N053"/>
<organism evidence="2 3">
    <name type="scientific">Candidatus Limenecus avicola</name>
    <dbReference type="NCBI Taxonomy" id="2840847"/>
    <lineage>
        <taxon>Bacteria</taxon>
        <taxon>Bacillati</taxon>
        <taxon>Bacillota</taxon>
        <taxon>Clostridia</taxon>
        <taxon>Eubacteriales</taxon>
        <taxon>Clostridiaceae</taxon>
        <taxon>Clostridiaceae incertae sedis</taxon>
        <taxon>Candidatus Limenecus</taxon>
    </lineage>
</organism>
<evidence type="ECO:0000313" key="3">
    <source>
        <dbReference type="Proteomes" id="UP000886748"/>
    </source>
</evidence>
<feature type="transmembrane region" description="Helical" evidence="1">
    <location>
        <begin position="68"/>
        <end position="90"/>
    </location>
</feature>
<comment type="caution">
    <text evidence="2">The sequence shown here is derived from an EMBL/GenBank/DDBJ whole genome shotgun (WGS) entry which is preliminary data.</text>
</comment>
<evidence type="ECO:0000313" key="2">
    <source>
        <dbReference type="EMBL" id="HIU92625.1"/>
    </source>
</evidence>
<proteinExistence type="predicted"/>
<reference evidence="2" key="2">
    <citation type="journal article" date="2021" name="PeerJ">
        <title>Extensive microbial diversity within the chicken gut microbiome revealed by metagenomics and culture.</title>
        <authorList>
            <person name="Gilroy R."/>
            <person name="Ravi A."/>
            <person name="Getino M."/>
            <person name="Pursley I."/>
            <person name="Horton D.L."/>
            <person name="Alikhan N.F."/>
            <person name="Baker D."/>
            <person name="Gharbi K."/>
            <person name="Hall N."/>
            <person name="Watson M."/>
            <person name="Adriaenssens E.M."/>
            <person name="Foster-Nyarko E."/>
            <person name="Jarju S."/>
            <person name="Secka A."/>
            <person name="Antonio M."/>
            <person name="Oren A."/>
            <person name="Chaudhuri R.R."/>
            <person name="La Ragione R."/>
            <person name="Hildebrand F."/>
            <person name="Pallen M.J."/>
        </authorList>
    </citation>
    <scope>NUCLEOTIDE SEQUENCE</scope>
    <source>
        <strain evidence="2">CHK154-7741</strain>
    </source>
</reference>
<accession>A0A9D1N053</accession>
<keyword evidence="1" id="KW-0472">Membrane</keyword>
<dbReference type="EMBL" id="DVOD01000043">
    <property type="protein sequence ID" value="HIU92625.1"/>
    <property type="molecule type" value="Genomic_DNA"/>
</dbReference>
<gene>
    <name evidence="2" type="ORF">IAD26_05765</name>
</gene>
<keyword evidence="1" id="KW-1133">Transmembrane helix</keyword>
<evidence type="ECO:0000256" key="1">
    <source>
        <dbReference type="SAM" id="Phobius"/>
    </source>
</evidence>
<dbReference type="Proteomes" id="UP000886748">
    <property type="component" value="Unassembled WGS sequence"/>
</dbReference>